<feature type="compositionally biased region" description="Basic and acidic residues" evidence="1">
    <location>
        <begin position="302"/>
        <end position="317"/>
    </location>
</feature>
<name>A0AAJ7TGR6_PETMA</name>
<evidence type="ECO:0000313" key="6">
    <source>
        <dbReference type="RefSeq" id="XP_032817111.1"/>
    </source>
</evidence>
<dbReference type="PANTHER" id="PTHR22426:SF1">
    <property type="entry name" value="LYSINE-RICH NUCLEOLAR PROTEIN 1"/>
    <property type="match status" value="1"/>
</dbReference>
<sequence>MAGKVKDSSKKEVWDRVKKIKKMKEKCRDSDDISAEALQCKSARKKSRTSKALQQKDACEGEGNITEELEYQAECCEDGVPELRMSKKKCKKRRQHEEEVSDETLTRKRKHDDNKADEETLDPVMKKGKKKKKNKSIELADCADVVEQGAFKNKKKTKEIEDQSGGDDASLEDPKRQETKKKKKRKKLGDSETTNDSHGLSDTHEDTGKDENTNGVKKAVVCKRKKRSKSESEGHNQKELDIMDQGDDVQSEANHADNAHHCLDENSDTVKRKKKKEKGQLQPNSDDCADNLEQRKKKNKRKTIEHDDAARKADVKAQKSKKRKTKDTNTDVDVAGKDDKLLVAHEHQPKTRGKKKQSPVGALDGEAPCEPNERKIPRKAGSISPAASGSSNECRAGTRSKGTKRAKAGGRKKPNVPDNLAENKQTDGSQRDQGETGRSMLKNLKGWVVDSDVKLVAIKPGNVEEEKFDLARRVALQTQVDIMTGKVSLGTNKSRDDSGGDSGGGDGDGGGVSSKARATQFGQWDTACLGDATKQNKFLRLMGGFKKSSGHSGSELESGPGTSGRANMALGGESENRLNSALESQFQHALQRKNYQQRGVGLGFQADASAKKTFFIDKAMSRSLKLE</sequence>
<dbReference type="CTD" id="400506"/>
<feature type="compositionally biased region" description="Basic and acidic residues" evidence="1">
    <location>
        <begin position="254"/>
        <end position="270"/>
    </location>
</feature>
<evidence type="ECO:0000256" key="1">
    <source>
        <dbReference type="SAM" id="MobiDB-lite"/>
    </source>
</evidence>
<protein>
    <submittedName>
        <fullName evidence="4 5">Lysine-rich nucleolar protein 1</fullName>
    </submittedName>
</protein>
<feature type="compositionally biased region" description="Acidic residues" evidence="1">
    <location>
        <begin position="162"/>
        <end position="171"/>
    </location>
</feature>
<feature type="compositionally biased region" description="Low complexity" evidence="1">
    <location>
        <begin position="547"/>
        <end position="560"/>
    </location>
</feature>
<evidence type="ECO:0000313" key="3">
    <source>
        <dbReference type="Proteomes" id="UP001318040"/>
    </source>
</evidence>
<evidence type="ECO:0000259" key="2">
    <source>
        <dbReference type="Pfam" id="PF15477"/>
    </source>
</evidence>
<evidence type="ECO:0000313" key="5">
    <source>
        <dbReference type="RefSeq" id="XP_032817110.1"/>
    </source>
</evidence>
<accession>A0AAJ7TGR6</accession>
<dbReference type="AlphaFoldDB" id="A0AAJ7TGR6"/>
<feature type="compositionally biased region" description="Basic residues" evidence="1">
    <location>
        <begin position="401"/>
        <end position="414"/>
    </location>
</feature>
<feature type="compositionally biased region" description="Low complexity" evidence="1">
    <location>
        <begin position="380"/>
        <end position="391"/>
    </location>
</feature>
<feature type="compositionally biased region" description="Basic residues" evidence="1">
    <location>
        <begin position="178"/>
        <end position="187"/>
    </location>
</feature>
<feature type="compositionally biased region" description="Gly residues" evidence="1">
    <location>
        <begin position="500"/>
        <end position="512"/>
    </location>
</feature>
<dbReference type="RefSeq" id="XP_032817109.1">
    <property type="nucleotide sequence ID" value="XM_032961218.1"/>
</dbReference>
<dbReference type="KEGG" id="pmrn:116946222"/>
<feature type="region of interest" description="Disordered" evidence="1">
    <location>
        <begin position="547"/>
        <end position="589"/>
    </location>
</feature>
<dbReference type="RefSeq" id="XP_032817111.1">
    <property type="nucleotide sequence ID" value="XM_032961220.1"/>
</dbReference>
<feature type="region of interest" description="Disordered" evidence="1">
    <location>
        <begin position="86"/>
        <end position="444"/>
    </location>
</feature>
<dbReference type="Pfam" id="PF15477">
    <property type="entry name" value="SMAP"/>
    <property type="match status" value="1"/>
</dbReference>
<feature type="compositionally biased region" description="Basic and acidic residues" evidence="1">
    <location>
        <begin position="199"/>
        <end position="212"/>
    </location>
</feature>
<feature type="domain" description="Small acidic protein-like" evidence="2">
    <location>
        <begin position="524"/>
        <end position="603"/>
    </location>
</feature>
<dbReference type="InterPro" id="IPR028124">
    <property type="entry name" value="SMAP_dom"/>
</dbReference>
<feature type="region of interest" description="Disordered" evidence="1">
    <location>
        <begin position="483"/>
        <end position="515"/>
    </location>
</feature>
<feature type="compositionally biased region" description="Basic and acidic residues" evidence="1">
    <location>
        <begin position="326"/>
        <end position="349"/>
    </location>
</feature>
<feature type="compositionally biased region" description="Polar residues" evidence="1">
    <location>
        <begin position="577"/>
        <end position="589"/>
    </location>
</feature>
<dbReference type="PANTHER" id="PTHR22426">
    <property type="entry name" value="ARGININE_SERINE-RICH COILED-COIL PROTEIN 2"/>
    <property type="match status" value="1"/>
</dbReference>
<proteinExistence type="predicted"/>
<dbReference type="RefSeq" id="XP_032817110.1">
    <property type="nucleotide sequence ID" value="XM_032961219.1"/>
</dbReference>
<keyword evidence="3" id="KW-1185">Reference proteome</keyword>
<feature type="compositionally biased region" description="Basic and acidic residues" evidence="1">
    <location>
        <begin position="229"/>
        <end position="241"/>
    </location>
</feature>
<organism evidence="3 4">
    <name type="scientific">Petromyzon marinus</name>
    <name type="common">Sea lamprey</name>
    <dbReference type="NCBI Taxonomy" id="7757"/>
    <lineage>
        <taxon>Eukaryota</taxon>
        <taxon>Metazoa</taxon>
        <taxon>Chordata</taxon>
        <taxon>Craniata</taxon>
        <taxon>Vertebrata</taxon>
        <taxon>Cyclostomata</taxon>
        <taxon>Hyperoartia</taxon>
        <taxon>Petromyzontiformes</taxon>
        <taxon>Petromyzontidae</taxon>
        <taxon>Petromyzon</taxon>
    </lineage>
</organism>
<reference evidence="4 5" key="1">
    <citation type="submission" date="2025-04" db="UniProtKB">
        <authorList>
            <consortium name="RefSeq"/>
        </authorList>
    </citation>
    <scope>IDENTIFICATION</scope>
    <source>
        <tissue evidence="4 5">Sperm</tissue>
    </source>
</reference>
<evidence type="ECO:0000313" key="4">
    <source>
        <dbReference type="RefSeq" id="XP_032817109.1"/>
    </source>
</evidence>
<dbReference type="Proteomes" id="UP001318040">
    <property type="component" value="Chromosome 26"/>
</dbReference>
<gene>
    <name evidence="4 5 6" type="primary">KNOP1</name>
</gene>